<keyword evidence="6" id="KW-1185">Reference proteome</keyword>
<dbReference type="InterPro" id="IPR000843">
    <property type="entry name" value="HTH_LacI"/>
</dbReference>
<dbReference type="PROSITE" id="PS00356">
    <property type="entry name" value="HTH_LACI_1"/>
    <property type="match status" value="1"/>
</dbReference>
<sequence>MTATLRDVATRAGVSVRTVSNVVNDFPQVSAATRATVQAAIDELGYRPNLVARRLRTGRTGIVGLLIPRLGEHYFAELADAVVTAARQRDRTLVIDQTDGRRSGELSPLDLATRDQLWDGAIVSPLSVSADDLKRHSSTPLVVLGEHGAGFDLAWVGTDNIAAARDATNYLISLGRKQIAVVGDQRGPGGETGALRTKGYRAAMRDSGLRVRRGWVVAPSGYERAEGAAAARRLMSGPHRPDAIFCYNDELAFGVLYALHELGVRVPDDVAVLGWDNLRDARFAVPALSSVHVSREAVATAALDLLIAQLESGASSREHIVIPHEVEARASTVGAQSQKHPLAKGSPA</sequence>
<dbReference type="Proteomes" id="UP000557772">
    <property type="component" value="Unassembled WGS sequence"/>
</dbReference>
<accession>A0A849AW84</accession>
<proteinExistence type="predicted"/>
<keyword evidence="1" id="KW-0805">Transcription regulation</keyword>
<comment type="caution">
    <text evidence="5">The sequence shown here is derived from an EMBL/GenBank/DDBJ whole genome shotgun (WGS) entry which is preliminary data.</text>
</comment>
<dbReference type="SUPFAM" id="SSF53822">
    <property type="entry name" value="Periplasmic binding protein-like I"/>
    <property type="match status" value="1"/>
</dbReference>
<dbReference type="GO" id="GO:0003700">
    <property type="term" value="F:DNA-binding transcription factor activity"/>
    <property type="evidence" value="ECO:0007669"/>
    <property type="project" value="TreeGrafter"/>
</dbReference>
<keyword evidence="3" id="KW-0804">Transcription</keyword>
<dbReference type="Gene3D" id="1.10.260.40">
    <property type="entry name" value="lambda repressor-like DNA-binding domains"/>
    <property type="match status" value="1"/>
</dbReference>
<evidence type="ECO:0000259" key="4">
    <source>
        <dbReference type="PROSITE" id="PS50932"/>
    </source>
</evidence>
<keyword evidence="2 5" id="KW-0238">DNA-binding</keyword>
<dbReference type="SMART" id="SM00354">
    <property type="entry name" value="HTH_LACI"/>
    <property type="match status" value="1"/>
</dbReference>
<organism evidence="5 6">
    <name type="scientific">Flexivirga aerilata</name>
    <dbReference type="NCBI Taxonomy" id="1656889"/>
    <lineage>
        <taxon>Bacteria</taxon>
        <taxon>Bacillati</taxon>
        <taxon>Actinomycetota</taxon>
        <taxon>Actinomycetes</taxon>
        <taxon>Micrococcales</taxon>
        <taxon>Dermacoccaceae</taxon>
        <taxon>Flexivirga</taxon>
    </lineage>
</organism>
<dbReference type="Pfam" id="PF13377">
    <property type="entry name" value="Peripla_BP_3"/>
    <property type="match status" value="1"/>
</dbReference>
<feature type="domain" description="HTH lacI-type" evidence="4">
    <location>
        <begin position="3"/>
        <end position="57"/>
    </location>
</feature>
<dbReference type="CDD" id="cd01392">
    <property type="entry name" value="HTH_LacI"/>
    <property type="match status" value="1"/>
</dbReference>
<dbReference type="InterPro" id="IPR046335">
    <property type="entry name" value="LacI/GalR-like_sensor"/>
</dbReference>
<dbReference type="Gene3D" id="3.40.50.2300">
    <property type="match status" value="2"/>
</dbReference>
<protein>
    <submittedName>
        <fullName evidence="5">LacI family DNA-binding transcriptional regulator</fullName>
    </submittedName>
</protein>
<dbReference type="PROSITE" id="PS50932">
    <property type="entry name" value="HTH_LACI_2"/>
    <property type="match status" value="1"/>
</dbReference>
<dbReference type="EMBL" id="JABENB010000003">
    <property type="protein sequence ID" value="NNG40932.1"/>
    <property type="molecule type" value="Genomic_DNA"/>
</dbReference>
<dbReference type="PANTHER" id="PTHR30146">
    <property type="entry name" value="LACI-RELATED TRANSCRIPTIONAL REPRESSOR"/>
    <property type="match status" value="1"/>
</dbReference>
<dbReference type="GO" id="GO:0000976">
    <property type="term" value="F:transcription cis-regulatory region binding"/>
    <property type="evidence" value="ECO:0007669"/>
    <property type="project" value="TreeGrafter"/>
</dbReference>
<dbReference type="InterPro" id="IPR010982">
    <property type="entry name" value="Lambda_DNA-bd_dom_sf"/>
</dbReference>
<dbReference type="CDD" id="cd06267">
    <property type="entry name" value="PBP1_LacI_sugar_binding-like"/>
    <property type="match status" value="1"/>
</dbReference>
<evidence type="ECO:0000256" key="1">
    <source>
        <dbReference type="ARBA" id="ARBA00023015"/>
    </source>
</evidence>
<dbReference type="PANTHER" id="PTHR30146:SF153">
    <property type="entry name" value="LACTOSE OPERON REPRESSOR"/>
    <property type="match status" value="1"/>
</dbReference>
<dbReference type="Pfam" id="PF00356">
    <property type="entry name" value="LacI"/>
    <property type="match status" value="1"/>
</dbReference>
<dbReference type="SUPFAM" id="SSF47413">
    <property type="entry name" value="lambda repressor-like DNA-binding domains"/>
    <property type="match status" value="1"/>
</dbReference>
<evidence type="ECO:0000256" key="2">
    <source>
        <dbReference type="ARBA" id="ARBA00023125"/>
    </source>
</evidence>
<evidence type="ECO:0000256" key="3">
    <source>
        <dbReference type="ARBA" id="ARBA00023163"/>
    </source>
</evidence>
<dbReference type="InterPro" id="IPR028082">
    <property type="entry name" value="Peripla_BP_I"/>
</dbReference>
<dbReference type="AlphaFoldDB" id="A0A849AW84"/>
<evidence type="ECO:0000313" key="6">
    <source>
        <dbReference type="Proteomes" id="UP000557772"/>
    </source>
</evidence>
<evidence type="ECO:0000313" key="5">
    <source>
        <dbReference type="EMBL" id="NNG40932.1"/>
    </source>
</evidence>
<reference evidence="5 6" key="1">
    <citation type="submission" date="2020-05" db="EMBL/GenBank/DDBJ databases">
        <title>Flexivirga sp. ID2601S isolated from air conditioner.</title>
        <authorList>
            <person name="Kim D.H."/>
        </authorList>
    </citation>
    <scope>NUCLEOTIDE SEQUENCE [LARGE SCALE GENOMIC DNA]</scope>
    <source>
        <strain evidence="5 6">ID2601S</strain>
    </source>
</reference>
<name>A0A849AW84_9MICO</name>
<gene>
    <name evidence="5" type="ORF">HJ588_16865</name>
</gene>
<dbReference type="RefSeq" id="WP_171157767.1">
    <property type="nucleotide sequence ID" value="NZ_JABENB010000003.1"/>
</dbReference>